<dbReference type="Proteomes" id="UP001195483">
    <property type="component" value="Unassembled WGS sequence"/>
</dbReference>
<organism evidence="1 2">
    <name type="scientific">Potamilus streckersoni</name>
    <dbReference type="NCBI Taxonomy" id="2493646"/>
    <lineage>
        <taxon>Eukaryota</taxon>
        <taxon>Metazoa</taxon>
        <taxon>Spiralia</taxon>
        <taxon>Lophotrochozoa</taxon>
        <taxon>Mollusca</taxon>
        <taxon>Bivalvia</taxon>
        <taxon>Autobranchia</taxon>
        <taxon>Heteroconchia</taxon>
        <taxon>Palaeoheterodonta</taxon>
        <taxon>Unionida</taxon>
        <taxon>Unionoidea</taxon>
        <taxon>Unionidae</taxon>
        <taxon>Ambleminae</taxon>
        <taxon>Lampsilini</taxon>
        <taxon>Potamilus</taxon>
    </lineage>
</organism>
<dbReference type="EMBL" id="JAEAOA010000268">
    <property type="protein sequence ID" value="KAK3598120.1"/>
    <property type="molecule type" value="Genomic_DNA"/>
</dbReference>
<name>A0AAE0SUU8_9BIVA</name>
<keyword evidence="2" id="KW-1185">Reference proteome</keyword>
<dbReference type="AlphaFoldDB" id="A0AAE0SUU8"/>
<gene>
    <name evidence="1" type="ORF">CHS0354_003291</name>
</gene>
<comment type="caution">
    <text evidence="1">The sequence shown here is derived from an EMBL/GenBank/DDBJ whole genome shotgun (WGS) entry which is preliminary data.</text>
</comment>
<protein>
    <submittedName>
        <fullName evidence="1">Uncharacterized protein</fullName>
    </submittedName>
</protein>
<reference evidence="1" key="1">
    <citation type="journal article" date="2021" name="Genome Biol. Evol.">
        <title>A High-Quality Reference Genome for a Parasitic Bivalve with Doubly Uniparental Inheritance (Bivalvia: Unionida).</title>
        <authorList>
            <person name="Smith C.H."/>
        </authorList>
    </citation>
    <scope>NUCLEOTIDE SEQUENCE</scope>
    <source>
        <strain evidence="1">CHS0354</strain>
    </source>
</reference>
<evidence type="ECO:0000313" key="2">
    <source>
        <dbReference type="Proteomes" id="UP001195483"/>
    </source>
</evidence>
<reference evidence="1" key="2">
    <citation type="journal article" date="2021" name="Genome Biol. Evol.">
        <title>Developing a high-quality reference genome for a parasitic bivalve with doubly uniparental inheritance (Bivalvia: Unionida).</title>
        <authorList>
            <person name="Smith C.H."/>
        </authorList>
    </citation>
    <scope>NUCLEOTIDE SEQUENCE</scope>
    <source>
        <strain evidence="1">CHS0354</strain>
        <tissue evidence="1">Mantle</tissue>
    </source>
</reference>
<accession>A0AAE0SUU8</accession>
<proteinExistence type="predicted"/>
<reference evidence="1" key="3">
    <citation type="submission" date="2023-05" db="EMBL/GenBank/DDBJ databases">
        <authorList>
            <person name="Smith C.H."/>
        </authorList>
    </citation>
    <scope>NUCLEOTIDE SEQUENCE</scope>
    <source>
        <strain evidence="1">CHS0354</strain>
        <tissue evidence="1">Mantle</tissue>
    </source>
</reference>
<evidence type="ECO:0000313" key="1">
    <source>
        <dbReference type="EMBL" id="KAK3598120.1"/>
    </source>
</evidence>
<sequence>MPYLRVIVSDDFARKQLSDEGKPASKQAGKVDLEAGNEIAEILDTEILNNILIKRVLHSRQDYLSRPVGIILILLPKPVSLKGFSSQILQQDILQYASILLNKIRKSVHAVSSFVKDTTSATGNAAGDKACRENILYANRRQQVVEEIAPAKEPEHLMTTAAKRILSTCHE</sequence>